<dbReference type="Proteomes" id="UP000094565">
    <property type="component" value="Chromosome 1"/>
</dbReference>
<feature type="compositionally biased region" description="Polar residues" evidence="5">
    <location>
        <begin position="18"/>
        <end position="30"/>
    </location>
</feature>
<feature type="transmembrane region" description="Helical" evidence="6">
    <location>
        <begin position="290"/>
        <end position="312"/>
    </location>
</feature>
<keyword evidence="4 6" id="KW-0472">Membrane</keyword>
<feature type="transmembrane region" description="Helical" evidence="6">
    <location>
        <begin position="372"/>
        <end position="389"/>
    </location>
</feature>
<dbReference type="GO" id="GO:0016020">
    <property type="term" value="C:membrane"/>
    <property type="evidence" value="ECO:0007669"/>
    <property type="project" value="UniProtKB-SubCell"/>
</dbReference>
<organism evidence="7 8">
    <name type="scientific">Komagataella pastoris</name>
    <name type="common">Yeast</name>
    <name type="synonym">Pichia pastoris</name>
    <dbReference type="NCBI Taxonomy" id="4922"/>
    <lineage>
        <taxon>Eukaryota</taxon>
        <taxon>Fungi</taxon>
        <taxon>Dikarya</taxon>
        <taxon>Ascomycota</taxon>
        <taxon>Saccharomycotina</taxon>
        <taxon>Pichiomycetes</taxon>
        <taxon>Pichiales</taxon>
        <taxon>Pichiaceae</taxon>
        <taxon>Komagataella</taxon>
    </lineage>
</organism>
<evidence type="ECO:0000256" key="3">
    <source>
        <dbReference type="ARBA" id="ARBA00022989"/>
    </source>
</evidence>
<accession>A0A1B2J8F7</accession>
<dbReference type="Gene3D" id="1.20.1510.10">
    <property type="entry name" value="Cation efflux protein transmembrane domain"/>
    <property type="match status" value="1"/>
</dbReference>
<evidence type="ECO:0000313" key="8">
    <source>
        <dbReference type="Proteomes" id="UP000094565"/>
    </source>
</evidence>
<feature type="transmembrane region" description="Helical" evidence="6">
    <location>
        <begin position="401"/>
        <end position="419"/>
    </location>
</feature>
<dbReference type="InterPro" id="IPR027469">
    <property type="entry name" value="Cation_efflux_TMD_sf"/>
</dbReference>
<dbReference type="AlphaFoldDB" id="A0A1B2J8F7"/>
<reference evidence="7 8" key="1">
    <citation type="submission" date="2016-02" db="EMBL/GenBank/DDBJ databases">
        <title>Comparative genomic and transcriptomic foundation for Pichia pastoris.</title>
        <authorList>
            <person name="Love K.R."/>
            <person name="Shah K.A."/>
            <person name="Whittaker C.A."/>
            <person name="Wu J."/>
            <person name="Bartlett M.C."/>
            <person name="Ma D."/>
            <person name="Leeson R.L."/>
            <person name="Priest M."/>
            <person name="Young S.K."/>
            <person name="Love J.C."/>
        </authorList>
    </citation>
    <scope>NUCLEOTIDE SEQUENCE [LARGE SCALE GENOMIC DNA]</scope>
    <source>
        <strain evidence="7 8">ATCC 28485</strain>
    </source>
</reference>
<feature type="transmembrane region" description="Helical" evidence="6">
    <location>
        <begin position="247"/>
        <end position="269"/>
    </location>
</feature>
<dbReference type="EMBL" id="CP014584">
    <property type="protein sequence ID" value="ANZ74324.1"/>
    <property type="molecule type" value="Genomic_DNA"/>
</dbReference>
<evidence type="ECO:0000256" key="6">
    <source>
        <dbReference type="SAM" id="Phobius"/>
    </source>
</evidence>
<feature type="transmembrane region" description="Helical" evidence="6">
    <location>
        <begin position="220"/>
        <end position="241"/>
    </location>
</feature>
<proteinExistence type="predicted"/>
<evidence type="ECO:0000256" key="2">
    <source>
        <dbReference type="ARBA" id="ARBA00022692"/>
    </source>
</evidence>
<dbReference type="OrthoDB" id="5382797at2759"/>
<evidence type="ECO:0000256" key="1">
    <source>
        <dbReference type="ARBA" id="ARBA00004141"/>
    </source>
</evidence>
<evidence type="ECO:0000256" key="4">
    <source>
        <dbReference type="ARBA" id="ARBA00023136"/>
    </source>
</evidence>
<feature type="region of interest" description="Disordered" evidence="5">
    <location>
        <begin position="1"/>
        <end position="41"/>
    </location>
</feature>
<evidence type="ECO:0000313" key="7">
    <source>
        <dbReference type="EMBL" id="ANZ74324.1"/>
    </source>
</evidence>
<keyword evidence="3 6" id="KW-1133">Transmembrane helix</keyword>
<comment type="subcellular location">
    <subcellularLocation>
        <location evidence="1">Membrane</location>
        <topology evidence="1">Multi-pass membrane protein</topology>
    </subcellularLocation>
</comment>
<feature type="region of interest" description="Disordered" evidence="5">
    <location>
        <begin position="89"/>
        <end position="168"/>
    </location>
</feature>
<gene>
    <name evidence="7" type="primary">ZRG17</name>
    <name evidence="7" type="ORF">ATY40_BA7500784</name>
</gene>
<evidence type="ECO:0000256" key="5">
    <source>
        <dbReference type="SAM" id="MobiDB-lite"/>
    </source>
</evidence>
<keyword evidence="2 6" id="KW-0812">Transmembrane</keyword>
<name>A0A1B2J8F7_PICPA</name>
<protein>
    <submittedName>
        <fullName evidence="7">BA75_00784T0</fullName>
    </submittedName>
</protein>
<feature type="transmembrane region" description="Helical" evidence="6">
    <location>
        <begin position="341"/>
        <end position="360"/>
    </location>
</feature>
<keyword evidence="8" id="KW-1185">Reference proteome</keyword>
<sequence>MSKTPTEASRSRFASRSNNTTPVQRNSMLFTNAGVPILQPDDDDFMKEKAEEDISSFDPPVLSNNGIPNINVYNPGGVVSNLESPLKNFPPTSLGSSRRSHRKNNSRINRTLSPTRSTDAYIPTPLLPPRSSSPLPSRSASPIRSTSPVRQPFNFEKSDSAPSKMNTKYRRGHKYKHSSISMNLFQEPPKRAPLAIPQQLPIPNRTELIESLTKEQKFSLLWCFLYFIYDVIVYGLSVHYGNICFSILSHLLFYDFFGNFIVALVHIMSNFDSWNHSTLKYPFGLGRIEVLVGFALSVSLIFVGGDLISHILEELAVSFILHESHSEHAKHSDHLESMNTWTYLGIIATSIAVAFASPRVINHYIKHDRKTFNNSTNFLSIAFGVYSLFYPIIKKSAHAELILQGFIVLTSAIILWIGWKLIQSLSKIILVSYPYTAKSYSQLIGIIRSHIHSIDGFKSTYAVNKIIISKVNYKIFVVLLSISIPGASEDDESKFTFYISKIVRSCLNDAVAKNTQLKPQNLDSKAFLDQLLQQSSDIDIQTLDETGDRFEITVEVER</sequence>
<feature type="compositionally biased region" description="Low complexity" evidence="5">
    <location>
        <begin position="129"/>
        <end position="145"/>
    </location>
</feature>